<protein>
    <recommendedName>
        <fullName evidence="2">Prepilin type IV endopeptidase peptidase domain-containing protein</fullName>
    </recommendedName>
</protein>
<feature type="transmembrane region" description="Helical" evidence="1">
    <location>
        <begin position="31"/>
        <end position="51"/>
    </location>
</feature>
<feature type="transmembrane region" description="Helical" evidence="1">
    <location>
        <begin position="104"/>
        <end position="125"/>
    </location>
</feature>
<evidence type="ECO:0000313" key="3">
    <source>
        <dbReference type="EMBL" id="EFP96447.1"/>
    </source>
</evidence>
<dbReference type="GO" id="GO:0016020">
    <property type="term" value="C:membrane"/>
    <property type="evidence" value="ECO:0007669"/>
    <property type="project" value="InterPro"/>
</dbReference>
<keyword evidence="1" id="KW-0472">Membrane</keyword>
<dbReference type="GO" id="GO:0004190">
    <property type="term" value="F:aspartic-type endopeptidase activity"/>
    <property type="evidence" value="ECO:0007669"/>
    <property type="project" value="InterPro"/>
</dbReference>
<proteinExistence type="predicted"/>
<feature type="transmembrane region" description="Helical" evidence="1">
    <location>
        <begin position="71"/>
        <end position="92"/>
    </location>
</feature>
<comment type="caution">
    <text evidence="3">The sequence shown here is derived from an EMBL/GenBank/DDBJ whole genome shotgun (WGS) entry which is preliminary data.</text>
</comment>
<dbReference type="STRING" id="796620.VIBC2010_04694"/>
<feature type="transmembrane region" description="Helical" evidence="1">
    <location>
        <begin position="6"/>
        <end position="24"/>
    </location>
</feature>
<dbReference type="Gene3D" id="1.20.120.1220">
    <property type="match status" value="1"/>
</dbReference>
<organism evidence="3 4">
    <name type="scientific">Vibrio caribbeanicus ATCC BAA-2122</name>
    <dbReference type="NCBI Taxonomy" id="796620"/>
    <lineage>
        <taxon>Bacteria</taxon>
        <taxon>Pseudomonadati</taxon>
        <taxon>Pseudomonadota</taxon>
        <taxon>Gammaproteobacteria</taxon>
        <taxon>Vibrionales</taxon>
        <taxon>Vibrionaceae</taxon>
        <taxon>Vibrio</taxon>
    </lineage>
</organism>
<dbReference type="EMBL" id="AEIU01000074">
    <property type="protein sequence ID" value="EFP96447.1"/>
    <property type="molecule type" value="Genomic_DNA"/>
</dbReference>
<evidence type="ECO:0000256" key="1">
    <source>
        <dbReference type="SAM" id="Phobius"/>
    </source>
</evidence>
<keyword evidence="1" id="KW-0812">Transmembrane</keyword>
<evidence type="ECO:0000313" key="4">
    <source>
        <dbReference type="Proteomes" id="UP000002943"/>
    </source>
</evidence>
<dbReference type="InterPro" id="IPR000045">
    <property type="entry name" value="Prepilin_IV_endopep_pep"/>
</dbReference>
<dbReference type="AlphaFoldDB" id="E3BK62"/>
<evidence type="ECO:0000259" key="2">
    <source>
        <dbReference type="Pfam" id="PF01478"/>
    </source>
</evidence>
<keyword evidence="4" id="KW-1185">Reference proteome</keyword>
<gene>
    <name evidence="3" type="ORF">VIBC2010_04694</name>
</gene>
<dbReference type="eggNOG" id="COG4960">
    <property type="taxonomic scope" value="Bacteria"/>
</dbReference>
<dbReference type="Proteomes" id="UP000002943">
    <property type="component" value="Unassembled WGS sequence"/>
</dbReference>
<feature type="domain" description="Prepilin type IV endopeptidase peptidase" evidence="2">
    <location>
        <begin position="2"/>
        <end position="84"/>
    </location>
</feature>
<name>E3BK62_9VIBR</name>
<dbReference type="Pfam" id="PF01478">
    <property type="entry name" value="Peptidase_A24"/>
    <property type="match status" value="1"/>
</dbReference>
<keyword evidence="1" id="KW-1133">Transmembrane helix</keyword>
<dbReference type="OrthoDB" id="6199155at2"/>
<sequence length="126" mass="14220">MRYRIIPNIIIKIIFVLGTAISLYQGHFINSSLIFIFSFIVFFCFWYLGFIGGGDVKAICVFTLAIKPDFIAFYFILIGILGAMQVVIMIAYDCLFKKVQIKKGIPYGIPISISSFMLLIISLLAN</sequence>
<reference evidence="3 4" key="1">
    <citation type="journal article" date="2012" name="Int. J. Syst. Evol. Microbiol.">
        <title>Vibrio caribbeanicus sp. nov., isolated from the marine sponge Scleritoderma cyanea.</title>
        <authorList>
            <person name="Hoffmann M."/>
            <person name="Monday S.R."/>
            <person name="Allard M.W."/>
            <person name="Strain E.A."/>
            <person name="Whittaker P."/>
            <person name="Naum M."/>
            <person name="McCarthy P.J."/>
            <person name="Lopez J.V."/>
            <person name="Fischer M."/>
            <person name="Brown E.W."/>
        </authorList>
    </citation>
    <scope>NUCLEOTIDE SEQUENCE [LARGE SCALE GENOMIC DNA]</scope>
    <source>
        <strain evidence="3 4">ATCC BAA-2122</strain>
    </source>
</reference>
<accession>E3BK62</accession>